<keyword evidence="1" id="KW-0472">Membrane</keyword>
<evidence type="ECO:0008006" key="4">
    <source>
        <dbReference type="Google" id="ProtNLM"/>
    </source>
</evidence>
<evidence type="ECO:0000313" key="2">
    <source>
        <dbReference type="EMBL" id="WYC66821.1"/>
    </source>
</evidence>
<reference evidence="2 3" key="1">
    <citation type="submission" date="2023-12" db="EMBL/GenBank/DDBJ databases">
        <title>Redefining Piscine Lactococcosis.</title>
        <authorList>
            <person name="Heckman T.I."/>
            <person name="Yazdi Z."/>
            <person name="Older C.E."/>
            <person name="Griffin M.J."/>
            <person name="Waldbieser G.C."/>
            <person name="Chow A.M."/>
            <person name="Medina Silva I."/>
            <person name="Anenson K.M."/>
            <person name="Garcia J.C."/>
            <person name="LaFrentz B.R."/>
            <person name="Slavic D."/>
            <person name="Toohey-Kurth K.L."/>
            <person name="Yant P."/>
            <person name="Fritz H.M."/>
            <person name="Henderson E."/>
            <person name="McDowall R."/>
            <person name="Cai H."/>
            <person name="Adikson M."/>
            <person name="Soto E."/>
        </authorList>
    </citation>
    <scope>NUCLEOTIDE SEQUENCE [LARGE SCALE GENOMIC DNA]</scope>
    <source>
        <strain evidence="2 3">R21-91A</strain>
    </source>
</reference>
<keyword evidence="3" id="KW-1185">Reference proteome</keyword>
<keyword evidence="1" id="KW-0812">Transmembrane</keyword>
<dbReference type="Proteomes" id="UP001456368">
    <property type="component" value="Chromosome"/>
</dbReference>
<feature type="transmembrane region" description="Helical" evidence="1">
    <location>
        <begin position="63"/>
        <end position="86"/>
    </location>
</feature>
<dbReference type="GeneID" id="75143924"/>
<dbReference type="RefSeq" id="WP_019294035.1">
    <property type="nucleotide sequence ID" value="NZ_CP094882.1"/>
</dbReference>
<dbReference type="EMBL" id="CP141698">
    <property type="protein sequence ID" value="WYC66821.1"/>
    <property type="molecule type" value="Genomic_DNA"/>
</dbReference>
<evidence type="ECO:0000256" key="1">
    <source>
        <dbReference type="SAM" id="Phobius"/>
    </source>
</evidence>
<proteinExistence type="predicted"/>
<keyword evidence="1" id="KW-1133">Transmembrane helix</keyword>
<accession>A0ABZ2SF01</accession>
<sequence length="223" mass="25501">MINTYQFFSPYVKIKGQVKMIEAIICKNCGGSSFIRKQGRLICSYCATQYKEEYAPRRSRKNIWLAIGALVFTTFVIVWFLVSYGINNSGRKSTTSQNQKLFQSDSSLKKNRNQYARENIDKIKGWSLEKYNNIQRAEQIVSAESKYPIYQNGMHFSDLERSVGYSPDSLKESRVPGNKIEGIATWSTGSSLKDGEVTISISYDKETGQILRKDLMGNIYDKE</sequence>
<name>A0ABZ2SF01_9LACT</name>
<gene>
    <name evidence="2" type="ORF">VNN45_08020</name>
</gene>
<protein>
    <recommendedName>
        <fullName evidence="4">DUF4428 domain-containing protein</fullName>
    </recommendedName>
</protein>
<organism evidence="2 3">
    <name type="scientific">Lactococcus petauri</name>
    <dbReference type="NCBI Taxonomy" id="1940789"/>
    <lineage>
        <taxon>Bacteria</taxon>
        <taxon>Bacillati</taxon>
        <taxon>Bacillota</taxon>
        <taxon>Bacilli</taxon>
        <taxon>Lactobacillales</taxon>
        <taxon>Streptococcaceae</taxon>
        <taxon>Lactococcus</taxon>
    </lineage>
</organism>
<evidence type="ECO:0000313" key="3">
    <source>
        <dbReference type="Proteomes" id="UP001456368"/>
    </source>
</evidence>